<evidence type="ECO:0000256" key="3">
    <source>
        <dbReference type="ARBA" id="ARBA00009370"/>
    </source>
</evidence>
<dbReference type="InterPro" id="IPR000223">
    <property type="entry name" value="Pept_S26A_signal_pept_1"/>
</dbReference>
<evidence type="ECO:0000256" key="4">
    <source>
        <dbReference type="ARBA" id="ARBA00013208"/>
    </source>
</evidence>
<keyword evidence="6" id="KW-0472">Membrane</keyword>
<dbReference type="EC" id="3.4.21.89" evidence="4 6"/>
<protein>
    <recommendedName>
        <fullName evidence="4 6">Signal peptidase I</fullName>
        <ecNumber evidence="4 6">3.4.21.89</ecNumber>
    </recommendedName>
</protein>
<evidence type="ECO:0000256" key="6">
    <source>
        <dbReference type="RuleBase" id="RU362042"/>
    </source>
</evidence>
<evidence type="ECO:0000256" key="5">
    <source>
        <dbReference type="ARBA" id="ARBA00022801"/>
    </source>
</evidence>
<dbReference type="GO" id="GO:0009003">
    <property type="term" value="F:signal peptidase activity"/>
    <property type="evidence" value="ECO:0007669"/>
    <property type="project" value="UniProtKB-EC"/>
</dbReference>
<reference evidence="8 9" key="1">
    <citation type="submission" date="2023-04" db="EMBL/GenBank/DDBJ databases">
        <title>Funneling lignin-derived compounds into biodiesel using alkali-halophilic Citricoccus sp. P2.</title>
        <authorList>
            <person name="Luo C.-B."/>
        </authorList>
    </citation>
    <scope>NUCLEOTIDE SEQUENCE [LARGE SCALE GENOMIC DNA]</scope>
    <source>
        <strain evidence="8 9">P2</strain>
    </source>
</reference>
<dbReference type="PANTHER" id="PTHR43390">
    <property type="entry name" value="SIGNAL PEPTIDASE I"/>
    <property type="match status" value="1"/>
</dbReference>
<evidence type="ECO:0000259" key="7">
    <source>
        <dbReference type="Pfam" id="PF10502"/>
    </source>
</evidence>
<sequence length="221" mass="24138">MKQRDSSAQAPSPVREAEPRAWWRRTGFWISCAAVALLIGVAVVFITRDEYVNTYTIPSESMQPGLVVGDRIEIDPHAYDNDNVQRGDVVVFDSSGSFAPYQSRTALQRFLDDMLEDLGLRADPHAMVKRVIGVGGDAVECCTANGQLRVNGEPLSEPYLAEPAPPGRASMDRFTVTVPEGRVFVLGDNRHASEDSRALLGSAGGGMIPESKIRGRYLSTR</sequence>
<proteinExistence type="inferred from homology"/>
<comment type="subcellular location">
    <subcellularLocation>
        <location evidence="2">Cell membrane</location>
        <topology evidence="2">Single-pass type II membrane protein</topology>
    </subcellularLocation>
    <subcellularLocation>
        <location evidence="6">Membrane</location>
        <topology evidence="6">Single-pass type II membrane protein</topology>
    </subcellularLocation>
</comment>
<evidence type="ECO:0000313" key="9">
    <source>
        <dbReference type="Proteomes" id="UP001219037"/>
    </source>
</evidence>
<dbReference type="EMBL" id="CP121252">
    <property type="protein sequence ID" value="WFP17780.1"/>
    <property type="molecule type" value="Genomic_DNA"/>
</dbReference>
<organism evidence="8 9">
    <name type="scientific">Citricoccus muralis</name>
    <dbReference type="NCBI Taxonomy" id="169134"/>
    <lineage>
        <taxon>Bacteria</taxon>
        <taxon>Bacillati</taxon>
        <taxon>Actinomycetota</taxon>
        <taxon>Actinomycetes</taxon>
        <taxon>Micrococcales</taxon>
        <taxon>Micrococcaceae</taxon>
        <taxon>Citricoccus</taxon>
    </lineage>
</organism>
<keyword evidence="6" id="KW-0812">Transmembrane</keyword>
<keyword evidence="6" id="KW-1133">Transmembrane helix</keyword>
<dbReference type="NCBIfam" id="TIGR02227">
    <property type="entry name" value="sigpep_I_bact"/>
    <property type="match status" value="1"/>
</dbReference>
<feature type="transmembrane region" description="Helical" evidence="6">
    <location>
        <begin position="28"/>
        <end position="47"/>
    </location>
</feature>
<name>A0ABY8H9G4_9MICC</name>
<dbReference type="InterPro" id="IPR019533">
    <property type="entry name" value="Peptidase_S26"/>
</dbReference>
<dbReference type="PANTHER" id="PTHR43390:SF1">
    <property type="entry name" value="CHLOROPLAST PROCESSING PEPTIDASE"/>
    <property type="match status" value="1"/>
</dbReference>
<dbReference type="PRINTS" id="PR00727">
    <property type="entry name" value="LEADERPTASE"/>
</dbReference>
<keyword evidence="6" id="KW-0645">Protease</keyword>
<feature type="domain" description="Peptidase S26" evidence="7">
    <location>
        <begin position="34"/>
        <end position="217"/>
    </location>
</feature>
<accession>A0ABY8H9G4</accession>
<evidence type="ECO:0000256" key="1">
    <source>
        <dbReference type="ARBA" id="ARBA00000677"/>
    </source>
</evidence>
<dbReference type="Gene3D" id="2.10.109.10">
    <property type="entry name" value="Umud Fragment, subunit A"/>
    <property type="match status" value="1"/>
</dbReference>
<evidence type="ECO:0000256" key="2">
    <source>
        <dbReference type="ARBA" id="ARBA00004401"/>
    </source>
</evidence>
<evidence type="ECO:0000313" key="8">
    <source>
        <dbReference type="EMBL" id="WFP17780.1"/>
    </source>
</evidence>
<dbReference type="SUPFAM" id="SSF51306">
    <property type="entry name" value="LexA/Signal peptidase"/>
    <property type="match status" value="1"/>
</dbReference>
<comment type="similarity">
    <text evidence="3 6">Belongs to the peptidase S26 family.</text>
</comment>
<dbReference type="Proteomes" id="UP001219037">
    <property type="component" value="Chromosome"/>
</dbReference>
<gene>
    <name evidence="8" type="primary">lepB</name>
    <name evidence="8" type="ORF">P8192_06705</name>
</gene>
<keyword evidence="5 6" id="KW-0378">Hydrolase</keyword>
<dbReference type="PROSITE" id="PS00761">
    <property type="entry name" value="SPASE_I_3"/>
    <property type="match status" value="1"/>
</dbReference>
<keyword evidence="9" id="KW-1185">Reference proteome</keyword>
<comment type="catalytic activity">
    <reaction evidence="1 6">
        <text>Cleavage of hydrophobic, N-terminal signal or leader sequences from secreted and periplasmic proteins.</text>
        <dbReference type="EC" id="3.4.21.89"/>
    </reaction>
</comment>
<dbReference type="Pfam" id="PF10502">
    <property type="entry name" value="Peptidase_S26"/>
    <property type="match status" value="1"/>
</dbReference>
<dbReference type="InterPro" id="IPR019758">
    <property type="entry name" value="Pept_S26A_signal_pept_1_CS"/>
</dbReference>
<dbReference type="CDD" id="cd06530">
    <property type="entry name" value="S26_SPase_I"/>
    <property type="match status" value="1"/>
</dbReference>
<dbReference type="InterPro" id="IPR036286">
    <property type="entry name" value="LexA/Signal_pep-like_sf"/>
</dbReference>